<protein>
    <submittedName>
        <fullName evidence="2">Uncharacterized protein</fullName>
    </submittedName>
</protein>
<comment type="caution">
    <text evidence="2">The sequence shown here is derived from an EMBL/GenBank/DDBJ whole genome shotgun (WGS) entry which is preliminary data.</text>
</comment>
<evidence type="ECO:0000313" key="3">
    <source>
        <dbReference type="Proteomes" id="UP000612009"/>
    </source>
</evidence>
<gene>
    <name evidence="2" type="ORF">LAKADJCE_00239</name>
</gene>
<dbReference type="EMBL" id="CAJHIR010000010">
    <property type="protein sequence ID" value="CAD6492087.1"/>
    <property type="molecule type" value="Genomic_DNA"/>
</dbReference>
<dbReference type="Proteomes" id="UP000612009">
    <property type="component" value="Unassembled WGS sequence"/>
</dbReference>
<evidence type="ECO:0000313" key="2">
    <source>
        <dbReference type="EMBL" id="CAD6492087.1"/>
    </source>
</evidence>
<evidence type="ECO:0000256" key="1">
    <source>
        <dbReference type="SAM" id="MobiDB-lite"/>
    </source>
</evidence>
<sequence length="66" mass="7353">MPTSNNFTTSYKENSYKQSESSQNSTQKARVTKLANGAGLKWYLKEGIEAILSLRSSWVQIPSLAL</sequence>
<accession>A0A811TC38</accession>
<reference evidence="2" key="1">
    <citation type="submission" date="2020-10" db="EMBL/GenBank/DDBJ databases">
        <authorList>
            <person name="Hahn C.J."/>
            <person name="Laso-Perez R."/>
            <person name="Vulcano F."/>
            <person name="Vaziourakis K.-M."/>
            <person name="Stokke R."/>
            <person name="Steen I.H."/>
            <person name="Teske A."/>
            <person name="Boetius A."/>
            <person name="Liebeke M."/>
            <person name="Amann R."/>
            <person name="Knittel K."/>
        </authorList>
    </citation>
    <scope>NUCLEOTIDE SEQUENCE</scope>
    <source>
        <strain evidence="2">Gfbio:e3339647-f889-4370-9287-4fb5cb688e4c:AG392J18_GoMArc1</strain>
    </source>
</reference>
<dbReference type="AlphaFoldDB" id="A0A811TC38"/>
<organism evidence="2 3">
    <name type="scientific">Candidatus Argoarchaeum ethanivorans</name>
    <dbReference type="NCBI Taxonomy" id="2608793"/>
    <lineage>
        <taxon>Archaea</taxon>
        <taxon>Methanobacteriati</taxon>
        <taxon>Methanobacteriota</taxon>
        <taxon>Stenosarchaea group</taxon>
        <taxon>Methanomicrobia</taxon>
        <taxon>Methanosarcinales</taxon>
        <taxon>Methanosarcinales incertae sedis</taxon>
        <taxon>GOM Arc I cluster</taxon>
        <taxon>Candidatus Argoarchaeum</taxon>
    </lineage>
</organism>
<proteinExistence type="predicted"/>
<name>A0A811TC38_9EURY</name>
<feature type="region of interest" description="Disordered" evidence="1">
    <location>
        <begin position="1"/>
        <end position="28"/>
    </location>
</feature>